<dbReference type="InterPro" id="IPR002716">
    <property type="entry name" value="PIN_dom"/>
</dbReference>
<dbReference type="Proteomes" id="UP000054307">
    <property type="component" value="Unassembled WGS sequence"/>
</dbReference>
<protein>
    <recommendedName>
        <fullName evidence="2">PIN domain-containing protein</fullName>
    </recommendedName>
</protein>
<dbReference type="PANTHER" id="PTHR35901">
    <property type="entry name" value="RIBONUCLEASE VAPC3"/>
    <property type="match status" value="1"/>
</dbReference>
<evidence type="ECO:0000256" key="1">
    <source>
        <dbReference type="ARBA" id="ARBA00022842"/>
    </source>
</evidence>
<sequence length="140" mass="16087">MRYTVDTSIFADFIFEFDENRTSAAEKVLSEIKGRILNPKVFKVEMTCILSRRFHSEIVEKIISEILEDVALIENPDEIAFEVALKTGSRAIDAYFIATAKLTNSILITNDRIMAENAKKAGIEAYYLLEEFEEVKRRLQ</sequence>
<name>A0A101DEI1_ARCFL</name>
<accession>A0A101DEI1</accession>
<dbReference type="Pfam" id="PF01850">
    <property type="entry name" value="PIN"/>
    <property type="match status" value="1"/>
</dbReference>
<dbReference type="InterPro" id="IPR051619">
    <property type="entry name" value="TypeII_TA_RNase_PINc/VapC"/>
</dbReference>
<dbReference type="InterPro" id="IPR044153">
    <property type="entry name" value="PIN_Pae0151-like"/>
</dbReference>
<dbReference type="SMART" id="SM00670">
    <property type="entry name" value="PINc"/>
    <property type="match status" value="1"/>
</dbReference>
<gene>
    <name evidence="3" type="ORF">XD40_0781</name>
</gene>
<evidence type="ECO:0000313" key="3">
    <source>
        <dbReference type="EMBL" id="KUJ94069.1"/>
    </source>
</evidence>
<comment type="caution">
    <text evidence="3">The sequence shown here is derived from an EMBL/GenBank/DDBJ whole genome shotgun (WGS) entry which is preliminary data.</text>
</comment>
<dbReference type="PANTHER" id="PTHR35901:SF1">
    <property type="entry name" value="EXONUCLEASE VAPC9"/>
    <property type="match status" value="1"/>
</dbReference>
<dbReference type="OMA" id="VAFQTHH"/>
<dbReference type="CDD" id="cd09873">
    <property type="entry name" value="PIN_Pae0151-like"/>
    <property type="match status" value="1"/>
</dbReference>
<keyword evidence="1" id="KW-0460">Magnesium</keyword>
<dbReference type="PATRIC" id="fig|2234.6.peg.1195"/>
<dbReference type="Gene3D" id="3.40.50.1010">
    <property type="entry name" value="5'-nuclease"/>
    <property type="match status" value="1"/>
</dbReference>
<evidence type="ECO:0000313" key="4">
    <source>
        <dbReference type="Proteomes" id="UP000054307"/>
    </source>
</evidence>
<proteinExistence type="predicted"/>
<dbReference type="SUPFAM" id="SSF88723">
    <property type="entry name" value="PIN domain-like"/>
    <property type="match status" value="1"/>
</dbReference>
<organism evidence="3 4">
    <name type="scientific">Archaeoglobus fulgidus</name>
    <dbReference type="NCBI Taxonomy" id="2234"/>
    <lineage>
        <taxon>Archaea</taxon>
        <taxon>Methanobacteriati</taxon>
        <taxon>Methanobacteriota</taxon>
        <taxon>Archaeoglobi</taxon>
        <taxon>Archaeoglobales</taxon>
        <taxon>Archaeoglobaceae</taxon>
        <taxon>Archaeoglobus</taxon>
    </lineage>
</organism>
<dbReference type="EMBL" id="LGEQ01000010">
    <property type="protein sequence ID" value="KUJ94069.1"/>
    <property type="molecule type" value="Genomic_DNA"/>
</dbReference>
<reference evidence="4" key="1">
    <citation type="journal article" date="2015" name="MBio">
        <title>Genome-Resolved Metagenomic Analysis Reveals Roles for Candidate Phyla and Other Microbial Community Members in Biogeochemical Transformations in Oil Reservoirs.</title>
        <authorList>
            <person name="Hu P."/>
            <person name="Tom L."/>
            <person name="Singh A."/>
            <person name="Thomas B.C."/>
            <person name="Baker B.J."/>
            <person name="Piceno Y.M."/>
            <person name="Andersen G.L."/>
            <person name="Banfield J.F."/>
        </authorList>
    </citation>
    <scope>NUCLEOTIDE SEQUENCE [LARGE SCALE GENOMIC DNA]</scope>
</reference>
<evidence type="ECO:0000259" key="2">
    <source>
        <dbReference type="SMART" id="SM00670"/>
    </source>
</evidence>
<dbReference type="AlphaFoldDB" id="A0A101DEI1"/>
<feature type="domain" description="PIN" evidence="2">
    <location>
        <begin position="1"/>
        <end position="116"/>
    </location>
</feature>
<dbReference type="InterPro" id="IPR029060">
    <property type="entry name" value="PIN-like_dom_sf"/>
</dbReference>